<accession>A0AAD7E803</accession>
<sequence>MTSYPRNLFHRPRRLLQRCLRRLPMRRPHLLRHLATLHTRHFLPNPFTISTTHRLHLLHHPAALRTGRRMLNPFPTSTTQYMDIVVPLTGVGTTHQCNQSRISSRARQITNHHHLMRLSIMMIWRRRPSQLVSGPYRSMRPRFPGRRLPVCGFTSCGSAASIHHNPPNWSCIVTHFLASKL</sequence>
<evidence type="ECO:0000313" key="1">
    <source>
        <dbReference type="EMBL" id="KAJ7302253.1"/>
    </source>
</evidence>
<comment type="caution">
    <text evidence="1">The sequence shown here is derived from an EMBL/GenBank/DDBJ whole genome shotgun (WGS) entry which is preliminary data.</text>
</comment>
<dbReference type="EMBL" id="JARIHO010000118">
    <property type="protein sequence ID" value="KAJ7302253.1"/>
    <property type="molecule type" value="Genomic_DNA"/>
</dbReference>
<reference evidence="1" key="1">
    <citation type="submission" date="2023-03" db="EMBL/GenBank/DDBJ databases">
        <title>Massive genome expansion in bonnet fungi (Mycena s.s.) driven by repeated elements and novel gene families across ecological guilds.</title>
        <authorList>
            <consortium name="Lawrence Berkeley National Laboratory"/>
            <person name="Harder C.B."/>
            <person name="Miyauchi S."/>
            <person name="Viragh M."/>
            <person name="Kuo A."/>
            <person name="Thoen E."/>
            <person name="Andreopoulos B."/>
            <person name="Lu D."/>
            <person name="Skrede I."/>
            <person name="Drula E."/>
            <person name="Henrissat B."/>
            <person name="Morin E."/>
            <person name="Kohler A."/>
            <person name="Barry K."/>
            <person name="LaButti K."/>
            <person name="Morin E."/>
            <person name="Salamov A."/>
            <person name="Lipzen A."/>
            <person name="Mereny Z."/>
            <person name="Hegedus B."/>
            <person name="Baldrian P."/>
            <person name="Stursova M."/>
            <person name="Weitz H."/>
            <person name="Taylor A."/>
            <person name="Grigoriev I.V."/>
            <person name="Nagy L.G."/>
            <person name="Martin F."/>
            <person name="Kauserud H."/>
        </authorList>
    </citation>
    <scope>NUCLEOTIDE SEQUENCE</scope>
    <source>
        <strain evidence="1">CBHHK002</strain>
    </source>
</reference>
<keyword evidence="2" id="KW-1185">Reference proteome</keyword>
<dbReference type="Proteomes" id="UP001218218">
    <property type="component" value="Unassembled WGS sequence"/>
</dbReference>
<dbReference type="AlphaFoldDB" id="A0AAD7E803"/>
<gene>
    <name evidence="1" type="ORF">DFH08DRAFT_905555</name>
</gene>
<proteinExistence type="predicted"/>
<organism evidence="1 2">
    <name type="scientific">Mycena albidolilacea</name>
    <dbReference type="NCBI Taxonomy" id="1033008"/>
    <lineage>
        <taxon>Eukaryota</taxon>
        <taxon>Fungi</taxon>
        <taxon>Dikarya</taxon>
        <taxon>Basidiomycota</taxon>
        <taxon>Agaricomycotina</taxon>
        <taxon>Agaricomycetes</taxon>
        <taxon>Agaricomycetidae</taxon>
        <taxon>Agaricales</taxon>
        <taxon>Marasmiineae</taxon>
        <taxon>Mycenaceae</taxon>
        <taxon>Mycena</taxon>
    </lineage>
</organism>
<protein>
    <submittedName>
        <fullName evidence="1">Uncharacterized protein</fullName>
    </submittedName>
</protein>
<name>A0AAD7E803_9AGAR</name>
<evidence type="ECO:0000313" key="2">
    <source>
        <dbReference type="Proteomes" id="UP001218218"/>
    </source>
</evidence>